<reference evidence="2 3" key="1">
    <citation type="journal article" date="2015" name="Stand. Genomic Sci.">
        <title>Genomic Encyclopedia of Bacterial and Archaeal Type Strains, Phase III: the genomes of soil and plant-associated and newly described type strains.</title>
        <authorList>
            <person name="Whitman W.B."/>
            <person name="Woyke T."/>
            <person name="Klenk H.P."/>
            <person name="Zhou Y."/>
            <person name="Lilburn T.G."/>
            <person name="Beck B.J."/>
            <person name="De Vos P."/>
            <person name="Vandamme P."/>
            <person name="Eisen J.A."/>
            <person name="Garrity G."/>
            <person name="Hugenholtz P."/>
            <person name="Kyrpides N.C."/>
        </authorList>
    </citation>
    <scope>NUCLEOTIDE SEQUENCE [LARGE SCALE GENOMIC DNA]</scope>
    <source>
        <strain evidence="2 3">CGMCC 1.7271</strain>
    </source>
</reference>
<feature type="transmembrane region" description="Helical" evidence="1">
    <location>
        <begin position="119"/>
        <end position="143"/>
    </location>
</feature>
<dbReference type="EMBL" id="VLLE01000008">
    <property type="protein sequence ID" value="TWI77968.1"/>
    <property type="molecule type" value="Genomic_DNA"/>
</dbReference>
<dbReference type="AlphaFoldDB" id="A0A562S9I8"/>
<evidence type="ECO:0008006" key="4">
    <source>
        <dbReference type="Google" id="ProtNLM"/>
    </source>
</evidence>
<feature type="transmembrane region" description="Helical" evidence="1">
    <location>
        <begin position="65"/>
        <end position="81"/>
    </location>
</feature>
<comment type="caution">
    <text evidence="2">The sequence shown here is derived from an EMBL/GenBank/DDBJ whole genome shotgun (WGS) entry which is preliminary data.</text>
</comment>
<organism evidence="2 3">
    <name type="scientific">Lacibacter cauensis</name>
    <dbReference type="NCBI Taxonomy" id="510947"/>
    <lineage>
        <taxon>Bacteria</taxon>
        <taxon>Pseudomonadati</taxon>
        <taxon>Bacteroidota</taxon>
        <taxon>Chitinophagia</taxon>
        <taxon>Chitinophagales</taxon>
        <taxon>Chitinophagaceae</taxon>
        <taxon>Lacibacter</taxon>
    </lineage>
</organism>
<dbReference type="RefSeq" id="WP_144888666.1">
    <property type="nucleotide sequence ID" value="NZ_VLLE01000008.1"/>
</dbReference>
<proteinExistence type="predicted"/>
<evidence type="ECO:0000313" key="2">
    <source>
        <dbReference type="EMBL" id="TWI77968.1"/>
    </source>
</evidence>
<gene>
    <name evidence="2" type="ORF">IQ13_4210</name>
</gene>
<keyword evidence="1" id="KW-1133">Transmembrane helix</keyword>
<feature type="transmembrane region" description="Helical" evidence="1">
    <location>
        <begin position="155"/>
        <end position="175"/>
    </location>
</feature>
<keyword evidence="1" id="KW-0812">Transmembrane</keyword>
<evidence type="ECO:0000313" key="3">
    <source>
        <dbReference type="Proteomes" id="UP000316167"/>
    </source>
</evidence>
<name>A0A562S9I8_9BACT</name>
<sequence length="216" mass="25961">MSWTILVLNFVELLAAVIGFAVYTKLANRYYRFFPWYLLAVFLTEVVAEFIAWKLHLPAVNNAIYRYWGIPLQFFFFYWFFYQTFKHSNLKPWPVLAAILYLLILLTDLFQLADKPLRFTIFSYCSGGILLLILIMLYFISLMKSDQILKYSRSFMFWISLGLLLFYLLTLPFYGLRNFLYKNYTDLFTVYNYFTLVLNYLMYTCFIIALLCQKKN</sequence>
<keyword evidence="1" id="KW-0472">Membrane</keyword>
<feature type="transmembrane region" description="Helical" evidence="1">
    <location>
        <begin position="6"/>
        <end position="24"/>
    </location>
</feature>
<feature type="transmembrane region" description="Helical" evidence="1">
    <location>
        <begin position="36"/>
        <end position="53"/>
    </location>
</feature>
<keyword evidence="3" id="KW-1185">Reference proteome</keyword>
<dbReference type="Proteomes" id="UP000316167">
    <property type="component" value="Unassembled WGS sequence"/>
</dbReference>
<feature type="transmembrane region" description="Helical" evidence="1">
    <location>
        <begin position="190"/>
        <end position="212"/>
    </location>
</feature>
<accession>A0A562S9I8</accession>
<evidence type="ECO:0000256" key="1">
    <source>
        <dbReference type="SAM" id="Phobius"/>
    </source>
</evidence>
<protein>
    <recommendedName>
        <fullName evidence="4">Histidine kinase N-terminal 7TM region domain-containing protein</fullName>
    </recommendedName>
</protein>
<feature type="transmembrane region" description="Helical" evidence="1">
    <location>
        <begin position="93"/>
        <end position="113"/>
    </location>
</feature>